<comment type="caution">
    <text evidence="2">The sequence shown here is derived from an EMBL/GenBank/DDBJ whole genome shotgun (WGS) entry which is preliminary data.</text>
</comment>
<name>A0A367L878_9HYPO</name>
<reference evidence="2 3" key="1">
    <citation type="journal article" date="2015" name="BMC Genomics">
        <title>Insights from the genome of Ophiocordyceps polyrhachis-furcata to pathogenicity and host specificity in insect fungi.</title>
        <authorList>
            <person name="Wichadakul D."/>
            <person name="Kobmoo N."/>
            <person name="Ingsriswang S."/>
            <person name="Tangphatsornruang S."/>
            <person name="Chantasingh D."/>
            <person name="Luangsa-ard J.J."/>
            <person name="Eurwilaichitr L."/>
        </authorList>
    </citation>
    <scope>NUCLEOTIDE SEQUENCE [LARGE SCALE GENOMIC DNA]</scope>
    <source>
        <strain evidence="2 3">BCC 54312</strain>
    </source>
</reference>
<accession>A0A367L878</accession>
<dbReference type="AlphaFoldDB" id="A0A367L878"/>
<evidence type="ECO:0000313" key="3">
    <source>
        <dbReference type="Proteomes" id="UP000253664"/>
    </source>
</evidence>
<evidence type="ECO:0000256" key="1">
    <source>
        <dbReference type="SAM" id="MobiDB-lite"/>
    </source>
</evidence>
<dbReference type="EMBL" id="LKCN02000012">
    <property type="protein sequence ID" value="RCI10633.1"/>
    <property type="molecule type" value="Genomic_DNA"/>
</dbReference>
<organism evidence="2 3">
    <name type="scientific">Ophiocordyceps polyrhachis-furcata BCC 54312</name>
    <dbReference type="NCBI Taxonomy" id="1330021"/>
    <lineage>
        <taxon>Eukaryota</taxon>
        <taxon>Fungi</taxon>
        <taxon>Dikarya</taxon>
        <taxon>Ascomycota</taxon>
        <taxon>Pezizomycotina</taxon>
        <taxon>Sordariomycetes</taxon>
        <taxon>Hypocreomycetidae</taxon>
        <taxon>Hypocreales</taxon>
        <taxon>Ophiocordycipitaceae</taxon>
        <taxon>Ophiocordyceps</taxon>
    </lineage>
</organism>
<protein>
    <submittedName>
        <fullName evidence="2">Uncharacterized protein</fullName>
    </submittedName>
</protein>
<dbReference type="Proteomes" id="UP000253664">
    <property type="component" value="Unassembled WGS sequence"/>
</dbReference>
<keyword evidence="3" id="KW-1185">Reference proteome</keyword>
<evidence type="ECO:0000313" key="2">
    <source>
        <dbReference type="EMBL" id="RCI10633.1"/>
    </source>
</evidence>
<sequence>MTTCKSRNKGEREFSQGSCRSSAKDDERHDKKLYGYHHTGILYEFTYKLQQLLLPGGAALKLTRSRHRLLLVRLPKTHEKLSNLTSRAGFFGFDGGNDASTWASNGEGLLIFFCRETMAEARVPSSVTRCTQTSK</sequence>
<gene>
    <name evidence="2" type="ORF">L249_4467</name>
</gene>
<feature type="region of interest" description="Disordered" evidence="1">
    <location>
        <begin position="1"/>
        <end position="24"/>
    </location>
</feature>
<proteinExistence type="predicted"/>